<dbReference type="InterPro" id="IPR023529">
    <property type="entry name" value="ProQ"/>
</dbReference>
<dbReference type="GO" id="GO:0033592">
    <property type="term" value="F:RNA strand annealing activity"/>
    <property type="evidence" value="ECO:0007669"/>
    <property type="project" value="InterPro"/>
</dbReference>
<organism evidence="5 6">
    <name type="scientific">Candidatus Endonucleibacter bathymodioli</name>
    <dbReference type="NCBI Taxonomy" id="539814"/>
    <lineage>
        <taxon>Bacteria</taxon>
        <taxon>Pseudomonadati</taxon>
        <taxon>Pseudomonadota</taxon>
        <taxon>Gammaproteobacteria</taxon>
        <taxon>Oceanospirillales</taxon>
        <taxon>Endozoicomonadaceae</taxon>
        <taxon>Candidatus Endonucleibacter</taxon>
    </lineage>
</organism>
<dbReference type="PANTHER" id="PTHR38106">
    <property type="entry name" value="RNA CHAPERONE PROQ"/>
    <property type="match status" value="1"/>
</dbReference>
<keyword evidence="2" id="KW-0694">RNA-binding</keyword>
<dbReference type="GO" id="GO:0010608">
    <property type="term" value="P:post-transcriptional regulation of gene expression"/>
    <property type="evidence" value="ECO:0007669"/>
    <property type="project" value="InterPro"/>
</dbReference>
<reference evidence="5 6" key="1">
    <citation type="journal article" date="2023" name="bioRxiv">
        <title>An intranuclear bacterial parasite of deep-sea mussels expresses apoptosis inhibitors acquired from its host.</title>
        <authorList>
            <person name="Gonzalez Porras M.A."/>
            <person name="Assie A."/>
            <person name="Tietjen M."/>
            <person name="Violette M."/>
            <person name="Kleiner M."/>
            <person name="Gruber-Vodicka H."/>
            <person name="Dubilier N."/>
            <person name="Leisch N."/>
        </authorList>
    </citation>
    <scope>NUCLEOTIDE SEQUENCE [LARGE SCALE GENOMIC DNA]</scope>
    <source>
        <strain evidence="5">IAP13</strain>
    </source>
</reference>
<sequence length="154" mass="17267">MTLEKRCASGHPRDLPESARNLIKKLEARPESEIMGSEALRVVRLVWPKAFMVSFPKPLKIGIHKDMKRSNCIPAHIIGVALRFFTRIERYLVAIKPGAARIDLNGKVAGKVRLSEAVDAEIKLFRGSSDSCEPVERTRIIISKIRLLAVKKAK</sequence>
<accession>A0AA90STM2</accession>
<evidence type="ECO:0000256" key="3">
    <source>
        <dbReference type="ARBA" id="ARBA00023186"/>
    </source>
</evidence>
<dbReference type="InterPro" id="IPR016103">
    <property type="entry name" value="ProQ/FinO"/>
</dbReference>
<keyword evidence="1" id="KW-0963">Cytoplasm</keyword>
<proteinExistence type="predicted"/>
<dbReference type="SMART" id="SM00945">
    <property type="entry name" value="ProQ"/>
    <property type="match status" value="1"/>
</dbReference>
<dbReference type="EMBL" id="JASXSV010000020">
    <property type="protein sequence ID" value="MDP0589770.1"/>
    <property type="molecule type" value="Genomic_DNA"/>
</dbReference>
<dbReference type="AlphaFoldDB" id="A0AA90STM2"/>
<gene>
    <name evidence="5" type="ORF">QS748_11505</name>
</gene>
<dbReference type="GO" id="GO:0034057">
    <property type="term" value="F:RNA strand-exchange activity"/>
    <property type="evidence" value="ECO:0007669"/>
    <property type="project" value="InterPro"/>
</dbReference>
<evidence type="ECO:0000313" key="6">
    <source>
        <dbReference type="Proteomes" id="UP001178148"/>
    </source>
</evidence>
<evidence type="ECO:0000259" key="4">
    <source>
        <dbReference type="SMART" id="SM00945"/>
    </source>
</evidence>
<dbReference type="Pfam" id="PF04352">
    <property type="entry name" value="ProQ"/>
    <property type="match status" value="1"/>
</dbReference>
<feature type="domain" description="ProQ/FinO" evidence="4">
    <location>
        <begin position="37"/>
        <end position="140"/>
    </location>
</feature>
<evidence type="ECO:0000256" key="2">
    <source>
        <dbReference type="ARBA" id="ARBA00022884"/>
    </source>
</evidence>
<evidence type="ECO:0000256" key="1">
    <source>
        <dbReference type="ARBA" id="ARBA00022490"/>
    </source>
</evidence>
<protein>
    <submittedName>
        <fullName evidence="5">ProQ/FINO family protein</fullName>
    </submittedName>
</protein>
<dbReference type="InterPro" id="IPR036442">
    <property type="entry name" value="ProQ/FinO_sf"/>
</dbReference>
<evidence type="ECO:0000313" key="5">
    <source>
        <dbReference type="EMBL" id="MDP0589770.1"/>
    </source>
</evidence>
<dbReference type="GO" id="GO:0005829">
    <property type="term" value="C:cytosol"/>
    <property type="evidence" value="ECO:0007669"/>
    <property type="project" value="TreeGrafter"/>
</dbReference>
<dbReference type="Gene3D" id="1.10.1710.10">
    <property type="entry name" value="ProQ/FinO domain"/>
    <property type="match status" value="1"/>
</dbReference>
<dbReference type="PANTHER" id="PTHR38106:SF1">
    <property type="entry name" value="RNA CHAPERONE PROQ"/>
    <property type="match status" value="1"/>
</dbReference>
<name>A0AA90STM2_9GAMM</name>
<keyword evidence="3" id="KW-0143">Chaperone</keyword>
<keyword evidence="6" id="KW-1185">Reference proteome</keyword>
<dbReference type="SUPFAM" id="SSF48657">
    <property type="entry name" value="FinO-like"/>
    <property type="match status" value="1"/>
</dbReference>
<comment type="caution">
    <text evidence="5">The sequence shown here is derived from an EMBL/GenBank/DDBJ whole genome shotgun (WGS) entry which is preliminary data.</text>
</comment>
<dbReference type="Proteomes" id="UP001178148">
    <property type="component" value="Unassembled WGS sequence"/>
</dbReference>